<dbReference type="InterPro" id="IPR037066">
    <property type="entry name" value="Plug_dom_sf"/>
</dbReference>
<reference evidence="10 11" key="1">
    <citation type="submission" date="2019-11" db="EMBL/GenBank/DDBJ databases">
        <authorList>
            <person name="Zheng R.K."/>
            <person name="Sun C.M."/>
        </authorList>
    </citation>
    <scope>NUCLEOTIDE SEQUENCE [LARGE SCALE GENOMIC DNA]</scope>
    <source>
        <strain evidence="10 11">WC007</strain>
    </source>
</reference>
<keyword evidence="4 7" id="KW-0812">Transmembrane</keyword>
<keyword evidence="2 7" id="KW-0813">Transport</keyword>
<evidence type="ECO:0000256" key="3">
    <source>
        <dbReference type="ARBA" id="ARBA00022452"/>
    </source>
</evidence>
<evidence type="ECO:0000256" key="6">
    <source>
        <dbReference type="ARBA" id="ARBA00023237"/>
    </source>
</evidence>
<sequence>MYDRQIVIIEKENNGDISPSLAPPQNQDPQKKDISGTVTDEDGLPIPGVSVIVRGTTIGITTDINGVFRLKVPTEAKTLQLSFVGMKTKVVEMGGKMQFDVTMEQDAIGIDEVVAVGYGTMRKRDVVGAISSVKTDDLSIASNSSIGHTLEGKAAGLMIRQNSAQPGGGLDILIRGGASINASNAPLIVIDGFPISELEQPDTGGRYQTGTLSVLNSFNPNDIESIEVLKDASATAIYGSRAANGVILITSKRGKEGKANVQYSANYSFQKYNNEFDVLPLNEWMEVRNNAAREDFMYQNKVFPYGDKTMEEAIADPIGGPLQRLYTQKAIDNVGRGTDWLDLVIRDGAVHQHNLSITGGNQATKYLISGNYYKHDGVIENSAIERFSFRTNIDQKLSDYVNLGINLTASRINNDNSQLGSDQYENSGIIRAALQQGPHIRAIDEDGNYPRNPQLSIQPNPYSLLTITDEGKIERLLANAFVEIRPIKDLTIKLNTGFDRGLTKRSNYLPQTTLHGELEKGKASIAQTDQNEYLIEATANYSKTVGDIHNFSILAGVNRQKSDVSTMSEGNTNFISDAFLWNNLGTGAGVKTVGSSLYKNTLASYFGRLNYNMNNKYLFTFTIRTDGSGVFSRNNKWATFPSAAIGWNMAEENFMSGIKDVISQLKIRVSHGQTGNADIGSNAFAAYVSYPAWLAPDESLLIGVSTDRLENPDLKWETTTETNFGIDYSIFDGRIGGSFEYFNKVISDLLAWKPINSYHEVDGVMSNIGETQSKGFELTLNTVTVKKQNFTWRSILTLSKYKDNWRKRADDWKPTIYESDKDPIRAMYYRISDGIMQIGETVPAQPELKPGMIKIKDIDGFLRDDDGNPIVDENGRFLKMGEPDGIIDDADTKLLGTSDPSLIAGLTNIVKYKNFILNFHFTGMFGRQLADPNYTAYGISAEPIYTYGYNALRTVKSRWTPDNPSTTQPGSYYGYSRYGSGDFFLEDAWFIRLQTVSLGYDIPKRLLGNIVSAINIHVDAENLFWISPYGGVDPETDSYTAAYPNVSTFTVGLNVTF</sequence>
<dbReference type="InterPro" id="IPR008969">
    <property type="entry name" value="CarboxyPept-like_regulatory"/>
</dbReference>
<dbReference type="SUPFAM" id="SSF49464">
    <property type="entry name" value="Carboxypeptidase regulatory domain-like"/>
    <property type="match status" value="1"/>
</dbReference>
<evidence type="ECO:0000256" key="4">
    <source>
        <dbReference type="ARBA" id="ARBA00022692"/>
    </source>
</evidence>
<name>A0A6I6K622_9BACT</name>
<dbReference type="InterPro" id="IPR023997">
    <property type="entry name" value="TonB-dep_OMP_SusC/RagA_CS"/>
</dbReference>
<dbReference type="Gene3D" id="2.170.130.10">
    <property type="entry name" value="TonB-dependent receptor, plug domain"/>
    <property type="match status" value="1"/>
</dbReference>
<dbReference type="GO" id="GO:0009279">
    <property type="term" value="C:cell outer membrane"/>
    <property type="evidence" value="ECO:0007669"/>
    <property type="project" value="UniProtKB-SubCell"/>
</dbReference>
<evidence type="ECO:0000256" key="8">
    <source>
        <dbReference type="SAM" id="MobiDB-lite"/>
    </source>
</evidence>
<evidence type="ECO:0000313" key="10">
    <source>
        <dbReference type="EMBL" id="QGY48117.1"/>
    </source>
</evidence>
<dbReference type="KEGG" id="mcos:GM418_13220"/>
<gene>
    <name evidence="10" type="ORF">GM418_13220</name>
</gene>
<feature type="domain" description="TonB-dependent receptor plug" evidence="9">
    <location>
        <begin position="123"/>
        <end position="246"/>
    </location>
</feature>
<keyword evidence="11" id="KW-1185">Reference proteome</keyword>
<dbReference type="Gene3D" id="2.40.170.20">
    <property type="entry name" value="TonB-dependent receptor, beta-barrel domain"/>
    <property type="match status" value="1"/>
</dbReference>
<keyword evidence="6 7" id="KW-0998">Cell outer membrane</keyword>
<organism evidence="10 11">
    <name type="scientific">Maribellus comscasis</name>
    <dbReference type="NCBI Taxonomy" id="2681766"/>
    <lineage>
        <taxon>Bacteria</taxon>
        <taxon>Pseudomonadati</taxon>
        <taxon>Bacteroidota</taxon>
        <taxon>Bacteroidia</taxon>
        <taxon>Marinilabiliales</taxon>
        <taxon>Prolixibacteraceae</taxon>
        <taxon>Maribellus</taxon>
    </lineage>
</organism>
<keyword evidence="5 7" id="KW-0472">Membrane</keyword>
<dbReference type="InterPro" id="IPR039426">
    <property type="entry name" value="TonB-dep_rcpt-like"/>
</dbReference>
<evidence type="ECO:0000256" key="1">
    <source>
        <dbReference type="ARBA" id="ARBA00004571"/>
    </source>
</evidence>
<dbReference type="NCBIfam" id="TIGR04056">
    <property type="entry name" value="OMP_RagA_SusC"/>
    <property type="match status" value="1"/>
</dbReference>
<dbReference type="Gene3D" id="2.60.40.1120">
    <property type="entry name" value="Carboxypeptidase-like, regulatory domain"/>
    <property type="match status" value="1"/>
</dbReference>
<comment type="similarity">
    <text evidence="7">Belongs to the TonB-dependent receptor family.</text>
</comment>
<evidence type="ECO:0000256" key="7">
    <source>
        <dbReference type="PROSITE-ProRule" id="PRU01360"/>
    </source>
</evidence>
<evidence type="ECO:0000259" key="9">
    <source>
        <dbReference type="Pfam" id="PF07715"/>
    </source>
</evidence>
<dbReference type="Pfam" id="PF07715">
    <property type="entry name" value="Plug"/>
    <property type="match status" value="1"/>
</dbReference>
<dbReference type="Proteomes" id="UP000428260">
    <property type="component" value="Chromosome"/>
</dbReference>
<dbReference type="AlphaFoldDB" id="A0A6I6K622"/>
<protein>
    <submittedName>
        <fullName evidence="10">SusC/RagA family TonB-linked outer membrane protein</fullName>
    </submittedName>
</protein>
<dbReference type="InterPro" id="IPR012910">
    <property type="entry name" value="Plug_dom"/>
</dbReference>
<dbReference type="EMBL" id="CP046401">
    <property type="protein sequence ID" value="QGY48117.1"/>
    <property type="molecule type" value="Genomic_DNA"/>
</dbReference>
<dbReference type="InterPro" id="IPR036942">
    <property type="entry name" value="Beta-barrel_TonB_sf"/>
</dbReference>
<keyword evidence="3 7" id="KW-1134">Transmembrane beta strand</keyword>
<proteinExistence type="inferred from homology"/>
<feature type="region of interest" description="Disordered" evidence="8">
    <location>
        <begin position="13"/>
        <end position="42"/>
    </location>
</feature>
<accession>A0A6I6K622</accession>
<evidence type="ECO:0000256" key="2">
    <source>
        <dbReference type="ARBA" id="ARBA00022448"/>
    </source>
</evidence>
<dbReference type="NCBIfam" id="TIGR04057">
    <property type="entry name" value="SusC_RagA_signa"/>
    <property type="match status" value="1"/>
</dbReference>
<dbReference type="PROSITE" id="PS52016">
    <property type="entry name" value="TONB_DEPENDENT_REC_3"/>
    <property type="match status" value="1"/>
</dbReference>
<dbReference type="SUPFAM" id="SSF56935">
    <property type="entry name" value="Porins"/>
    <property type="match status" value="1"/>
</dbReference>
<dbReference type="InterPro" id="IPR023996">
    <property type="entry name" value="TonB-dep_OMP_SusC/RagA"/>
</dbReference>
<dbReference type="Pfam" id="PF13715">
    <property type="entry name" value="CarbopepD_reg_2"/>
    <property type="match status" value="1"/>
</dbReference>
<evidence type="ECO:0000256" key="5">
    <source>
        <dbReference type="ARBA" id="ARBA00023136"/>
    </source>
</evidence>
<evidence type="ECO:0000313" key="11">
    <source>
        <dbReference type="Proteomes" id="UP000428260"/>
    </source>
</evidence>
<comment type="subcellular location">
    <subcellularLocation>
        <location evidence="1 7">Cell outer membrane</location>
        <topology evidence="1 7">Multi-pass membrane protein</topology>
    </subcellularLocation>
</comment>